<dbReference type="AlphaFoldDB" id="A0A3R8QB54"/>
<feature type="transmembrane region" description="Helical" evidence="1">
    <location>
        <begin position="103"/>
        <end position="123"/>
    </location>
</feature>
<evidence type="ECO:0008006" key="4">
    <source>
        <dbReference type="Google" id="ProtNLM"/>
    </source>
</evidence>
<evidence type="ECO:0000313" key="2">
    <source>
        <dbReference type="EMBL" id="RRO17050.1"/>
    </source>
</evidence>
<feature type="transmembrane region" description="Helical" evidence="1">
    <location>
        <begin position="77"/>
        <end position="96"/>
    </location>
</feature>
<dbReference type="EMBL" id="RSAA01000010">
    <property type="protein sequence ID" value="RRO17050.1"/>
    <property type="molecule type" value="Genomic_DNA"/>
</dbReference>
<feature type="transmembrane region" description="Helical" evidence="1">
    <location>
        <begin position="178"/>
        <end position="198"/>
    </location>
</feature>
<feature type="transmembrane region" description="Helical" evidence="1">
    <location>
        <begin position="51"/>
        <end position="71"/>
    </location>
</feature>
<comment type="caution">
    <text evidence="2">The sequence shown here is derived from an EMBL/GenBank/DDBJ whole genome shotgun (WGS) entry which is preliminary data.</text>
</comment>
<keyword evidence="1" id="KW-0812">Transmembrane</keyword>
<gene>
    <name evidence="2" type="ORF">EIL87_12310</name>
</gene>
<feature type="transmembrane region" description="Helical" evidence="1">
    <location>
        <begin position="129"/>
        <end position="148"/>
    </location>
</feature>
<evidence type="ECO:0000256" key="1">
    <source>
        <dbReference type="SAM" id="Phobius"/>
    </source>
</evidence>
<keyword evidence="1" id="KW-1133">Transmembrane helix</keyword>
<accession>A0A3R8QB54</accession>
<feature type="transmembrane region" description="Helical" evidence="1">
    <location>
        <begin position="17"/>
        <end position="39"/>
    </location>
</feature>
<organism evidence="2 3">
    <name type="scientific">Saccharopolyspora rhizosphaerae</name>
    <dbReference type="NCBI Taxonomy" id="2492662"/>
    <lineage>
        <taxon>Bacteria</taxon>
        <taxon>Bacillati</taxon>
        <taxon>Actinomycetota</taxon>
        <taxon>Actinomycetes</taxon>
        <taxon>Pseudonocardiales</taxon>
        <taxon>Pseudonocardiaceae</taxon>
        <taxon>Saccharopolyspora</taxon>
    </lineage>
</organism>
<evidence type="ECO:0000313" key="3">
    <source>
        <dbReference type="Proteomes" id="UP000274515"/>
    </source>
</evidence>
<sequence>MEILRATVGPITAHDEVLVVAGLWASLGVGAAVGLAWVLRRWVPTACQAAPLAALVLICALVSMGVGVFFGRDPALLAWWWLGVIGVGLGAIDLHCHRLPRTWVLALVAGGVGVFAFVAATGSGGLTQLLRSGEAVLLVLAMGSGIFAAAPGWLGFGDVTLLSALAAFWGWLGWRTVLWGLFLSLVVLGAVAAVAWLMGRRGEESRIAAGPSIVLGGWIAIVSYS</sequence>
<dbReference type="OrthoDB" id="3686107at2"/>
<keyword evidence="1" id="KW-0472">Membrane</keyword>
<reference evidence="2 3" key="1">
    <citation type="submission" date="2018-11" db="EMBL/GenBank/DDBJ databases">
        <title>Saccharopolyspora rhizosphaerae sp. nov., an actinomycete isolated from rhizosphere soil in Thailand.</title>
        <authorList>
            <person name="Intra B."/>
            <person name="Euanorasetr J."/>
            <person name="Take A."/>
            <person name="Inahashi Y."/>
            <person name="Mori M."/>
            <person name="Panbangred W."/>
            <person name="Matsumoto A."/>
        </authorList>
    </citation>
    <scope>NUCLEOTIDE SEQUENCE [LARGE SCALE GENOMIC DNA]</scope>
    <source>
        <strain evidence="2 3">H219</strain>
    </source>
</reference>
<proteinExistence type="predicted"/>
<dbReference type="RefSeq" id="WP_125090376.1">
    <property type="nucleotide sequence ID" value="NZ_RSAA01000010.1"/>
</dbReference>
<name>A0A3R8QB54_9PSEU</name>
<dbReference type="Proteomes" id="UP000274515">
    <property type="component" value="Unassembled WGS sequence"/>
</dbReference>
<protein>
    <recommendedName>
        <fullName evidence="4">Prepilin peptidase</fullName>
    </recommendedName>
</protein>
<keyword evidence="3" id="KW-1185">Reference proteome</keyword>